<accession>A0A251SPA3</accession>
<gene>
    <name evidence="2" type="ORF">HannXRQ_Chr13g0393651</name>
    <name evidence="1" type="ORF">HanXRQr2_Chr13g0573351</name>
</gene>
<organism evidence="2 3">
    <name type="scientific">Helianthus annuus</name>
    <name type="common">Common sunflower</name>
    <dbReference type="NCBI Taxonomy" id="4232"/>
    <lineage>
        <taxon>Eukaryota</taxon>
        <taxon>Viridiplantae</taxon>
        <taxon>Streptophyta</taxon>
        <taxon>Embryophyta</taxon>
        <taxon>Tracheophyta</taxon>
        <taxon>Spermatophyta</taxon>
        <taxon>Magnoliopsida</taxon>
        <taxon>eudicotyledons</taxon>
        <taxon>Gunneridae</taxon>
        <taxon>Pentapetalae</taxon>
        <taxon>asterids</taxon>
        <taxon>campanulids</taxon>
        <taxon>Asterales</taxon>
        <taxon>Asteraceae</taxon>
        <taxon>Asteroideae</taxon>
        <taxon>Heliantheae alliance</taxon>
        <taxon>Heliantheae</taxon>
        <taxon>Helianthus</taxon>
    </lineage>
</organism>
<evidence type="ECO:0000313" key="1">
    <source>
        <dbReference type="EMBL" id="KAF5772142.1"/>
    </source>
</evidence>
<reference evidence="1 3" key="1">
    <citation type="journal article" date="2017" name="Nature">
        <title>The sunflower genome provides insights into oil metabolism, flowering and Asterid evolution.</title>
        <authorList>
            <person name="Badouin H."/>
            <person name="Gouzy J."/>
            <person name="Grassa C.J."/>
            <person name="Murat F."/>
            <person name="Staton S.E."/>
            <person name="Cottret L."/>
            <person name="Lelandais-Briere C."/>
            <person name="Owens G.L."/>
            <person name="Carrere S."/>
            <person name="Mayjonade B."/>
            <person name="Legrand L."/>
            <person name="Gill N."/>
            <person name="Kane N.C."/>
            <person name="Bowers J.E."/>
            <person name="Hubner S."/>
            <person name="Bellec A."/>
            <person name="Berard A."/>
            <person name="Berges H."/>
            <person name="Blanchet N."/>
            <person name="Boniface M.C."/>
            <person name="Brunel D."/>
            <person name="Catrice O."/>
            <person name="Chaidir N."/>
            <person name="Claudel C."/>
            <person name="Donnadieu C."/>
            <person name="Faraut T."/>
            <person name="Fievet G."/>
            <person name="Helmstetter N."/>
            <person name="King M."/>
            <person name="Knapp S.J."/>
            <person name="Lai Z."/>
            <person name="Le Paslier M.C."/>
            <person name="Lippi Y."/>
            <person name="Lorenzon L."/>
            <person name="Mandel J.R."/>
            <person name="Marage G."/>
            <person name="Marchand G."/>
            <person name="Marquand E."/>
            <person name="Bret-Mestries E."/>
            <person name="Morien E."/>
            <person name="Nambeesan S."/>
            <person name="Nguyen T."/>
            <person name="Pegot-Espagnet P."/>
            <person name="Pouilly N."/>
            <person name="Raftis F."/>
            <person name="Sallet E."/>
            <person name="Schiex T."/>
            <person name="Thomas J."/>
            <person name="Vandecasteele C."/>
            <person name="Vares D."/>
            <person name="Vear F."/>
            <person name="Vautrin S."/>
            <person name="Crespi M."/>
            <person name="Mangin B."/>
            <person name="Burke J.M."/>
            <person name="Salse J."/>
            <person name="Munos S."/>
            <person name="Vincourt P."/>
            <person name="Rieseberg L.H."/>
            <person name="Langlade N.B."/>
        </authorList>
    </citation>
    <scope>NUCLEOTIDE SEQUENCE [LARGE SCALE GENOMIC DNA]</scope>
    <source>
        <strain evidence="3">cv. SF193</strain>
        <tissue evidence="1">Leaves</tissue>
    </source>
</reference>
<reference evidence="2" key="2">
    <citation type="submission" date="2017-02" db="EMBL/GenBank/DDBJ databases">
        <title>Sunflower complete genome.</title>
        <authorList>
            <person name="Langlade N."/>
            <person name="Munos S."/>
        </authorList>
    </citation>
    <scope>NUCLEOTIDE SEQUENCE [LARGE SCALE GENOMIC DNA]</scope>
    <source>
        <tissue evidence="2">Leaves</tissue>
    </source>
</reference>
<dbReference type="InParanoid" id="A0A251SPA3"/>
<evidence type="ECO:0000313" key="2">
    <source>
        <dbReference type="EMBL" id="OTG00670.1"/>
    </source>
</evidence>
<proteinExistence type="predicted"/>
<keyword evidence="3" id="KW-1185">Reference proteome</keyword>
<sequence>MISSKDEVIKIKSGGLRRHMLEVVTFYVWLILCDVESYKDSRCQQDQVKMMIVESA</sequence>
<evidence type="ECO:0000313" key="3">
    <source>
        <dbReference type="Proteomes" id="UP000215914"/>
    </source>
</evidence>
<protein>
    <submittedName>
        <fullName evidence="2">Uncharacterized protein</fullName>
    </submittedName>
</protein>
<dbReference type="EMBL" id="MNCJ02000328">
    <property type="protein sequence ID" value="KAF5772142.1"/>
    <property type="molecule type" value="Genomic_DNA"/>
</dbReference>
<dbReference type="EMBL" id="CM007902">
    <property type="protein sequence ID" value="OTG00670.1"/>
    <property type="molecule type" value="Genomic_DNA"/>
</dbReference>
<name>A0A251SPA3_HELAN</name>
<dbReference type="Gramene" id="mRNA:HanXRQr2_Chr13g0573351">
    <property type="protein sequence ID" value="mRNA:HanXRQr2_Chr13g0573351"/>
    <property type="gene ID" value="HanXRQr2_Chr13g0573351"/>
</dbReference>
<dbReference type="AlphaFoldDB" id="A0A251SPA3"/>
<dbReference type="Proteomes" id="UP000215914">
    <property type="component" value="Chromosome 13"/>
</dbReference>
<reference evidence="1" key="3">
    <citation type="submission" date="2020-06" db="EMBL/GenBank/DDBJ databases">
        <title>Helianthus annuus Genome sequencing and assembly Release 2.</title>
        <authorList>
            <person name="Gouzy J."/>
            <person name="Langlade N."/>
            <person name="Munos S."/>
        </authorList>
    </citation>
    <scope>NUCLEOTIDE SEQUENCE</scope>
    <source>
        <tissue evidence="1">Leaves</tissue>
    </source>
</reference>